<dbReference type="EMBL" id="LS974626">
    <property type="protein sequence ID" value="CAG7909670.1"/>
    <property type="molecule type" value="Genomic_DNA"/>
</dbReference>
<evidence type="ECO:0000313" key="2">
    <source>
        <dbReference type="Proteomes" id="UP000694005"/>
    </source>
</evidence>
<dbReference type="Proteomes" id="UP000694005">
    <property type="component" value="Chromosome A10"/>
</dbReference>
<organism evidence="1 2">
    <name type="scientific">Brassica campestris</name>
    <name type="common">Field mustard</name>
    <dbReference type="NCBI Taxonomy" id="3711"/>
    <lineage>
        <taxon>Eukaryota</taxon>
        <taxon>Viridiplantae</taxon>
        <taxon>Streptophyta</taxon>
        <taxon>Embryophyta</taxon>
        <taxon>Tracheophyta</taxon>
        <taxon>Spermatophyta</taxon>
        <taxon>Magnoliopsida</taxon>
        <taxon>eudicotyledons</taxon>
        <taxon>Gunneridae</taxon>
        <taxon>Pentapetalae</taxon>
        <taxon>rosids</taxon>
        <taxon>malvids</taxon>
        <taxon>Brassicales</taxon>
        <taxon>Brassicaceae</taxon>
        <taxon>Brassiceae</taxon>
        <taxon>Brassica</taxon>
    </lineage>
</organism>
<gene>
    <name evidence="1" type="ORF">BRAPAZ1V2_A10P09160.2</name>
</gene>
<dbReference type="Gramene" id="A10p09160.2_BraZ1">
    <property type="protein sequence ID" value="A10p09160.2_BraZ1.CDS"/>
    <property type="gene ID" value="A10g09160.2_BraZ1"/>
</dbReference>
<proteinExistence type="predicted"/>
<protein>
    <submittedName>
        <fullName evidence="1">Uncharacterized protein</fullName>
    </submittedName>
</protein>
<reference evidence="1 2" key="1">
    <citation type="submission" date="2021-07" db="EMBL/GenBank/DDBJ databases">
        <authorList>
            <consortium name="Genoscope - CEA"/>
            <person name="William W."/>
        </authorList>
    </citation>
    <scope>NUCLEOTIDE SEQUENCE [LARGE SCALE GENOMIC DNA]</scope>
</reference>
<name>A0A8D9MHJ8_BRACM</name>
<sequence>MIVLSNLQDITEENKSLPCPTEWLFRVDIVNKWKESNGGLEVFWFNGKLAQQSSEKVLNDAMKPSQNSSAYVYESWRRTESNRFFTRLLNGQKRMACGRSFIVKTRSPSTLLGVTSQIIGKQKLATCLSKVVLFLPELV</sequence>
<accession>A0A8D9MHJ8</accession>
<evidence type="ECO:0000313" key="1">
    <source>
        <dbReference type="EMBL" id="CAG7909670.1"/>
    </source>
</evidence>
<dbReference type="AlphaFoldDB" id="A0A8D9MHJ8"/>